<feature type="transmembrane region" description="Helical" evidence="1">
    <location>
        <begin position="91"/>
        <end position="112"/>
    </location>
</feature>
<dbReference type="InterPro" id="IPR002656">
    <property type="entry name" value="Acyl_transf_3_dom"/>
</dbReference>
<proteinExistence type="predicted"/>
<evidence type="ECO:0000259" key="2">
    <source>
        <dbReference type="Pfam" id="PF01757"/>
    </source>
</evidence>
<keyword evidence="1" id="KW-0472">Membrane</keyword>
<dbReference type="GO" id="GO:0016020">
    <property type="term" value="C:membrane"/>
    <property type="evidence" value="ECO:0007669"/>
    <property type="project" value="TreeGrafter"/>
</dbReference>
<keyword evidence="1" id="KW-0812">Transmembrane</keyword>
<dbReference type="AlphaFoldDB" id="A0A1I8A443"/>
<feature type="transmembrane region" description="Helical" evidence="1">
    <location>
        <begin position="28"/>
        <end position="44"/>
    </location>
</feature>
<organism evidence="3 4">
    <name type="scientific">Steinernema glaseri</name>
    <dbReference type="NCBI Taxonomy" id="37863"/>
    <lineage>
        <taxon>Eukaryota</taxon>
        <taxon>Metazoa</taxon>
        <taxon>Ecdysozoa</taxon>
        <taxon>Nematoda</taxon>
        <taxon>Chromadorea</taxon>
        <taxon>Rhabditida</taxon>
        <taxon>Tylenchina</taxon>
        <taxon>Panagrolaimomorpha</taxon>
        <taxon>Strongyloidoidea</taxon>
        <taxon>Steinernematidae</taxon>
        <taxon>Steinernema</taxon>
    </lineage>
</organism>
<feature type="transmembrane region" description="Helical" evidence="1">
    <location>
        <begin position="50"/>
        <end position="70"/>
    </location>
</feature>
<dbReference type="PANTHER" id="PTHR23028:SF53">
    <property type="entry name" value="ACYL_TRANSF_3 DOMAIN-CONTAINING PROTEIN"/>
    <property type="match status" value="1"/>
</dbReference>
<sequence>MPSPGVIYPSECSYTPLKPSTKRDDLQGVRGLAIIFVLLFHFYPDTFRNGFAGVDIFFVLSGYLMQMIYAERTSGLYSILSFYKRRFIRLLPLYYLTILATLLAGSDAGGHIGGL</sequence>
<name>A0A1I8A443_9BILA</name>
<dbReference type="Proteomes" id="UP000095287">
    <property type="component" value="Unplaced"/>
</dbReference>
<keyword evidence="1" id="KW-1133">Transmembrane helix</keyword>
<reference evidence="4" key="1">
    <citation type="submission" date="2016-11" db="UniProtKB">
        <authorList>
            <consortium name="WormBaseParasite"/>
        </authorList>
    </citation>
    <scope>IDENTIFICATION</scope>
</reference>
<accession>A0A1I8A443</accession>
<keyword evidence="3" id="KW-1185">Reference proteome</keyword>
<evidence type="ECO:0000256" key="1">
    <source>
        <dbReference type="SAM" id="Phobius"/>
    </source>
</evidence>
<feature type="domain" description="Acyltransferase 3" evidence="2">
    <location>
        <begin position="25"/>
        <end position="105"/>
    </location>
</feature>
<dbReference type="InterPro" id="IPR050879">
    <property type="entry name" value="Acyltransferase_3"/>
</dbReference>
<dbReference type="GO" id="GO:0016747">
    <property type="term" value="F:acyltransferase activity, transferring groups other than amino-acyl groups"/>
    <property type="evidence" value="ECO:0007669"/>
    <property type="project" value="InterPro"/>
</dbReference>
<evidence type="ECO:0000313" key="4">
    <source>
        <dbReference type="WBParaSite" id="L893_g3238.t1"/>
    </source>
</evidence>
<dbReference type="Pfam" id="PF01757">
    <property type="entry name" value="Acyl_transf_3"/>
    <property type="match status" value="1"/>
</dbReference>
<dbReference type="GO" id="GO:0000271">
    <property type="term" value="P:polysaccharide biosynthetic process"/>
    <property type="evidence" value="ECO:0007669"/>
    <property type="project" value="TreeGrafter"/>
</dbReference>
<evidence type="ECO:0000313" key="3">
    <source>
        <dbReference type="Proteomes" id="UP000095287"/>
    </source>
</evidence>
<dbReference type="PANTHER" id="PTHR23028">
    <property type="entry name" value="ACETYLTRANSFERASE"/>
    <property type="match status" value="1"/>
</dbReference>
<protein>
    <submittedName>
        <fullName evidence="4">Acyl_transf_3 domain-containing protein</fullName>
    </submittedName>
</protein>
<dbReference type="WBParaSite" id="L893_g3238.t1">
    <property type="protein sequence ID" value="L893_g3238.t1"/>
    <property type="gene ID" value="L893_g3238"/>
</dbReference>